<comment type="caution">
    <text evidence="1">The sequence shown here is derived from an EMBL/GenBank/DDBJ whole genome shotgun (WGS) entry which is preliminary data.</text>
</comment>
<gene>
    <name evidence="1" type="ORF">SDC9_155423</name>
</gene>
<dbReference type="AlphaFoldDB" id="A0A645F1G5"/>
<evidence type="ECO:0008006" key="2">
    <source>
        <dbReference type="Google" id="ProtNLM"/>
    </source>
</evidence>
<protein>
    <recommendedName>
        <fullName evidence="2">NAD-specific glutamate dehydrogenase</fullName>
    </recommendedName>
</protein>
<evidence type="ECO:0000313" key="1">
    <source>
        <dbReference type="EMBL" id="MPN08145.1"/>
    </source>
</evidence>
<accession>A0A645F1G5</accession>
<reference evidence="1" key="1">
    <citation type="submission" date="2019-08" db="EMBL/GenBank/DDBJ databases">
        <authorList>
            <person name="Kucharzyk K."/>
            <person name="Murdoch R.W."/>
            <person name="Higgins S."/>
            <person name="Loffler F."/>
        </authorList>
    </citation>
    <scope>NUCLEOTIDE SEQUENCE</scope>
</reference>
<organism evidence="1">
    <name type="scientific">bioreactor metagenome</name>
    <dbReference type="NCBI Taxonomy" id="1076179"/>
    <lineage>
        <taxon>unclassified sequences</taxon>
        <taxon>metagenomes</taxon>
        <taxon>ecological metagenomes</taxon>
    </lineage>
</organism>
<sequence length="207" mass="22520">MAFEDLGGLYELIVHAGHVDFQPIDGLGGADAGNDVFTLGVDEVFAEQPLFACGGVAREGDAGAAVVAHVTENHGLHVDGGAPVSGDVVQAAVHDGARVVPGTEHGRNRFQKLRFRILREFLAFFLFVDSLECSNQRFQVVRIEFGIQMHAFGFLGGFQRMLEQVLFDPHHDVREHLDEAAVAVVCKPEISGFLRDAFHGDVIESQI</sequence>
<name>A0A645F1G5_9ZZZZ</name>
<proteinExistence type="predicted"/>
<dbReference type="AntiFam" id="ANF00162">
    <property type="entry name" value="Shadow ORF (opposite ppdK)"/>
</dbReference>
<dbReference type="EMBL" id="VSSQ01054166">
    <property type="protein sequence ID" value="MPN08145.1"/>
    <property type="molecule type" value="Genomic_DNA"/>
</dbReference>